<dbReference type="Proteomes" id="UP001303373">
    <property type="component" value="Chromosome 6"/>
</dbReference>
<feature type="domain" description="Amino acid transporter transmembrane" evidence="7">
    <location>
        <begin position="168"/>
        <end position="526"/>
    </location>
</feature>
<evidence type="ECO:0000256" key="5">
    <source>
        <dbReference type="ARBA" id="ARBA00023136"/>
    </source>
</evidence>
<comment type="similarity">
    <text evidence="2">Belongs to the amino acid/polyamine transporter 2 family.</text>
</comment>
<reference evidence="8 9" key="1">
    <citation type="submission" date="2023-11" db="EMBL/GenBank/DDBJ databases">
        <title>An acidophilic fungus is an integral part of prey digestion in a carnivorous sundew plant.</title>
        <authorList>
            <person name="Tsai I.J."/>
        </authorList>
    </citation>
    <scope>NUCLEOTIDE SEQUENCE [LARGE SCALE GENOMIC DNA]</scope>
    <source>
        <strain evidence="8">169a</strain>
    </source>
</reference>
<feature type="transmembrane region" description="Helical" evidence="6">
    <location>
        <begin position="391"/>
        <end position="410"/>
    </location>
</feature>
<feature type="transmembrane region" description="Helical" evidence="6">
    <location>
        <begin position="566"/>
        <end position="582"/>
    </location>
</feature>
<evidence type="ECO:0000259" key="7">
    <source>
        <dbReference type="Pfam" id="PF01490"/>
    </source>
</evidence>
<keyword evidence="5 6" id="KW-0472">Membrane</keyword>
<feature type="transmembrane region" description="Helical" evidence="6">
    <location>
        <begin position="363"/>
        <end position="379"/>
    </location>
</feature>
<evidence type="ECO:0000313" key="9">
    <source>
        <dbReference type="Proteomes" id="UP001303373"/>
    </source>
</evidence>
<feature type="transmembrane region" description="Helical" evidence="6">
    <location>
        <begin position="430"/>
        <end position="450"/>
    </location>
</feature>
<evidence type="ECO:0000256" key="6">
    <source>
        <dbReference type="SAM" id="Phobius"/>
    </source>
</evidence>
<protein>
    <recommendedName>
        <fullName evidence="7">Amino acid transporter transmembrane domain-containing protein</fullName>
    </recommendedName>
</protein>
<feature type="transmembrane region" description="Helical" evidence="6">
    <location>
        <begin position="176"/>
        <end position="201"/>
    </location>
</feature>
<keyword evidence="3 6" id="KW-0812">Transmembrane</keyword>
<dbReference type="GO" id="GO:0016020">
    <property type="term" value="C:membrane"/>
    <property type="evidence" value="ECO:0007669"/>
    <property type="project" value="UniProtKB-SubCell"/>
</dbReference>
<dbReference type="PANTHER" id="PTHR22950">
    <property type="entry name" value="AMINO ACID TRANSPORTER"/>
    <property type="match status" value="1"/>
</dbReference>
<sequence length="612" mass="67267">MSMLPGQPGITAPTELSKEIGAAPEELRRLSLDEKHQGVLQRQWGLQARIDPTVTFEEFQFWAKIEREMEVEENKHHIEPAKSGGIFGFLKGTKNTSANDHSTELAGQSEKTGTVMANPVGDLAPIAPSMTHDYDADWRKAARALRTVGWVNIFYLITTDILGWSQTPYVFANTGYALGAGMFVLMGFAAGAAGLMIWWTFIKLDSSRYPMVSFGDAYFRLFGPWVRHFINVLQSIQMFLTVCVILLGQTSILKQLIPQSCFIGLGVFSLVVCMMGGYMRSLKAIGWFANSAVWINIVSFIIIMAAAATHAPDTTIVIAASPGMQAAGFDKNPPPPTTFVGVPPDSYQPTGTGFSAQFNGVNSITYAYSGALLFMAFLAEMRHPMDFWKGVLMAQAFIACVYLLFGLYVYSRYGQYSYSIINQVVSPVSLQIVSNVFGLLTGWIAVWMYFNVGLKTVYVEVGQEVFGLPPIPSKKGKWFWLTLGPLYWILGFIFAMSVPDFNGFTSFVGGLFSFNFTYSFSGLMFTGLMIQEGARLPGEGFDPSTGITTRHDKGLKRWVRGFFKKWYLSIPALLFTCAGFAASGMGTWAATLALIEAFAGGVATSWSCSTTA</sequence>
<feature type="transmembrane region" description="Helical" evidence="6">
    <location>
        <begin position="147"/>
        <end position="164"/>
    </location>
</feature>
<keyword evidence="9" id="KW-1185">Reference proteome</keyword>
<feature type="transmembrane region" description="Helical" evidence="6">
    <location>
        <begin position="229"/>
        <end position="250"/>
    </location>
</feature>
<name>A0AAQ3RCH7_9PEZI</name>
<comment type="subcellular location">
    <subcellularLocation>
        <location evidence="1">Membrane</location>
        <topology evidence="1">Multi-pass membrane protein</topology>
    </subcellularLocation>
</comment>
<dbReference type="Pfam" id="PF01490">
    <property type="entry name" value="Aa_trans"/>
    <property type="match status" value="1"/>
</dbReference>
<organism evidence="8 9">
    <name type="scientific">Acrodontium crateriforme</name>
    <dbReference type="NCBI Taxonomy" id="150365"/>
    <lineage>
        <taxon>Eukaryota</taxon>
        <taxon>Fungi</taxon>
        <taxon>Dikarya</taxon>
        <taxon>Ascomycota</taxon>
        <taxon>Pezizomycotina</taxon>
        <taxon>Dothideomycetes</taxon>
        <taxon>Dothideomycetidae</taxon>
        <taxon>Mycosphaerellales</taxon>
        <taxon>Teratosphaeriaceae</taxon>
        <taxon>Acrodontium</taxon>
    </lineage>
</organism>
<proteinExistence type="inferred from homology"/>
<dbReference type="EMBL" id="CP138585">
    <property type="protein sequence ID" value="WPH01333.1"/>
    <property type="molecule type" value="Genomic_DNA"/>
</dbReference>
<feature type="transmembrane region" description="Helical" evidence="6">
    <location>
        <begin position="504"/>
        <end position="525"/>
    </location>
</feature>
<dbReference type="InterPro" id="IPR013057">
    <property type="entry name" value="AA_transpt_TM"/>
</dbReference>
<accession>A0AAQ3RCH7</accession>
<evidence type="ECO:0000256" key="2">
    <source>
        <dbReference type="ARBA" id="ARBA00008066"/>
    </source>
</evidence>
<dbReference type="AlphaFoldDB" id="A0AAQ3RCH7"/>
<evidence type="ECO:0000256" key="4">
    <source>
        <dbReference type="ARBA" id="ARBA00022989"/>
    </source>
</evidence>
<evidence type="ECO:0000256" key="1">
    <source>
        <dbReference type="ARBA" id="ARBA00004141"/>
    </source>
</evidence>
<feature type="transmembrane region" description="Helical" evidence="6">
    <location>
        <begin position="256"/>
        <end position="275"/>
    </location>
</feature>
<dbReference type="GO" id="GO:0015179">
    <property type="term" value="F:L-amino acid transmembrane transporter activity"/>
    <property type="evidence" value="ECO:0007669"/>
    <property type="project" value="TreeGrafter"/>
</dbReference>
<dbReference type="PANTHER" id="PTHR22950:SF461">
    <property type="entry name" value="AMINO ACID TRANSPORTER TRANSMEMBRANE DOMAIN-CONTAINING PROTEIN"/>
    <property type="match status" value="1"/>
</dbReference>
<keyword evidence="4 6" id="KW-1133">Transmembrane helix</keyword>
<gene>
    <name evidence="8" type="ORF">R9X50_00417400</name>
</gene>
<evidence type="ECO:0000256" key="3">
    <source>
        <dbReference type="ARBA" id="ARBA00022692"/>
    </source>
</evidence>
<feature type="transmembrane region" description="Helical" evidence="6">
    <location>
        <begin position="287"/>
        <end position="308"/>
    </location>
</feature>
<evidence type="ECO:0000313" key="8">
    <source>
        <dbReference type="EMBL" id="WPH01333.1"/>
    </source>
</evidence>
<feature type="transmembrane region" description="Helical" evidence="6">
    <location>
        <begin position="478"/>
        <end position="498"/>
    </location>
</feature>